<accession>A0ABT0UFT0</accession>
<name>A0ABT0UFT0_9BACT</name>
<feature type="compositionally biased region" description="Low complexity" evidence="3">
    <location>
        <begin position="595"/>
        <end position="623"/>
    </location>
</feature>
<dbReference type="PRINTS" id="PR00313">
    <property type="entry name" value="CABNDNGRPT"/>
</dbReference>
<dbReference type="Proteomes" id="UP001202961">
    <property type="component" value="Unassembled WGS sequence"/>
</dbReference>
<feature type="region of interest" description="Disordered" evidence="3">
    <location>
        <begin position="1"/>
        <end position="23"/>
    </location>
</feature>
<dbReference type="InterPro" id="IPR001343">
    <property type="entry name" value="Hemolysn_Ca-bd"/>
</dbReference>
<gene>
    <name evidence="5" type="ORF">NB063_30380</name>
</gene>
<evidence type="ECO:0000313" key="5">
    <source>
        <dbReference type="EMBL" id="MCM2374951.1"/>
    </source>
</evidence>
<feature type="compositionally biased region" description="Basic residues" evidence="3">
    <location>
        <begin position="12"/>
        <end position="23"/>
    </location>
</feature>
<proteinExistence type="predicted"/>
<keyword evidence="2" id="KW-0964">Secreted</keyword>
<comment type="caution">
    <text evidence="5">The sequence shown here is derived from an EMBL/GenBank/DDBJ whole genome shotgun (WGS) entry which is preliminary data.</text>
</comment>
<evidence type="ECO:0000256" key="3">
    <source>
        <dbReference type="SAM" id="MobiDB-lite"/>
    </source>
</evidence>
<dbReference type="EMBL" id="JAMQBK010000116">
    <property type="protein sequence ID" value="MCM2374951.1"/>
    <property type="molecule type" value="Genomic_DNA"/>
</dbReference>
<dbReference type="PANTHER" id="PTHR38340">
    <property type="entry name" value="S-LAYER PROTEIN"/>
    <property type="match status" value="1"/>
</dbReference>
<dbReference type="Pfam" id="PF00353">
    <property type="entry name" value="HemolysinCabind"/>
    <property type="match status" value="9"/>
</dbReference>
<feature type="domain" description="Cyclic nucleotide-binding" evidence="4">
    <location>
        <begin position="660"/>
        <end position="721"/>
    </location>
</feature>
<evidence type="ECO:0000259" key="4">
    <source>
        <dbReference type="PROSITE" id="PS50042"/>
    </source>
</evidence>
<evidence type="ECO:0000256" key="2">
    <source>
        <dbReference type="ARBA" id="ARBA00022525"/>
    </source>
</evidence>
<reference evidence="5 6" key="1">
    <citation type="journal article" date="2022" name="Syst. Appl. Microbiol.">
        <title>Rhodopirellula aestuarii sp. nov., a novel member of the genus Rhodopirellula isolated from brackish sediments collected in the Tagus River estuary, Portugal.</title>
        <authorList>
            <person name="Vitorino I.R."/>
            <person name="Klimek D."/>
            <person name="Calusinska M."/>
            <person name="Lobo-da-Cunha A."/>
            <person name="Vasconcelos V."/>
            <person name="Lage O.M."/>
        </authorList>
    </citation>
    <scope>NUCLEOTIDE SEQUENCE [LARGE SCALE GENOMIC DNA]</scope>
    <source>
        <strain evidence="5 6">ICT_H3.1</strain>
    </source>
</reference>
<sequence length="721" mass="76285">MFSRAKNWAVSRKLRKRNTRPRSKTRLQIQTLKRRELLAADIDFSDGELEIEGSGDSEFILVGYYDHFFESDGQPLSQDGEYFGLPYAAFSPDSLASIDLDHIVVFEFFSSDVFVSDNFYGVQSIDIELKGGDDGVFNLTAIDSVISGGDGNDTLWGGFGHDVLVGGDGSDDLRGHAFSYPHASDSAQQSYFDNYGITALTLENDHDELFGGDGNDQLLGGAGNDFLDGGAGDEILYGGAGNDTMIGGDGHDEFDAGSGDDTLYGGAGNDHMIGGEGDDTIDGGDGLDRIFGDFRQGWLIFGDSVIDQSLNLPFGSQGGNDTLIGGDDVDMIQGGGGDDWIYGDFEDNSLGTFYDYLDGGAGNDHIFGGGGYDFITGDSFIISSGYIQQITMATGNDTIHGGAGTDSIWGENGNDLIYGDEDFDTLFGGKGADEIFTGSGGGIGHGGAGDDKLHGSDDIDLFRGGEGHDEIFGGGNADSLWGEAGDDIIHGGDGNDEIDGGDGNDIIHGGNGDDLIWGWDGDDTLFGEAGDDTIYGDKGNDILDGGDGNDYLRDGAQPNPEVETDEMYGGAGENQFNASPEDLVDTDGEYDPNKSAGSTSAANPTSPSSDSNDGSTTTSSPSDEPQSLGELAYKIDQELGLSAMSTRYNNRLGLGEKWMQGDNGDQYYITKDGTLYLWNGSKTGTGSEIISRFDATYFNDLALIYNAQDPATRDSRTTTSR</sequence>
<dbReference type="InterPro" id="IPR050557">
    <property type="entry name" value="RTX_toxin/Mannuronan_C5-epim"/>
</dbReference>
<dbReference type="InterPro" id="IPR011049">
    <property type="entry name" value="Serralysin-like_metalloprot_C"/>
</dbReference>
<protein>
    <recommendedName>
        <fullName evidence="4">Cyclic nucleotide-binding domain-containing protein</fullName>
    </recommendedName>
</protein>
<dbReference type="PROSITE" id="PS50042">
    <property type="entry name" value="CNMP_BINDING_3"/>
    <property type="match status" value="1"/>
</dbReference>
<dbReference type="PROSITE" id="PS00330">
    <property type="entry name" value="HEMOLYSIN_CALCIUM"/>
    <property type="match status" value="1"/>
</dbReference>
<dbReference type="InterPro" id="IPR000595">
    <property type="entry name" value="cNMP-bd_dom"/>
</dbReference>
<dbReference type="PANTHER" id="PTHR38340:SF1">
    <property type="entry name" value="S-LAYER PROTEIN"/>
    <property type="match status" value="1"/>
</dbReference>
<dbReference type="RefSeq" id="WP_250933280.1">
    <property type="nucleotide sequence ID" value="NZ_JAMQBK010000116.1"/>
</dbReference>
<dbReference type="SUPFAM" id="SSF51120">
    <property type="entry name" value="beta-Roll"/>
    <property type="match status" value="4"/>
</dbReference>
<dbReference type="InterPro" id="IPR018511">
    <property type="entry name" value="Hemolysin-typ_Ca-bd_CS"/>
</dbReference>
<comment type="subcellular location">
    <subcellularLocation>
        <location evidence="1">Secreted</location>
    </subcellularLocation>
</comment>
<keyword evidence="6" id="KW-1185">Reference proteome</keyword>
<organism evidence="5 6">
    <name type="scientific">Aporhodopirellula aestuarii</name>
    <dbReference type="NCBI Taxonomy" id="2950107"/>
    <lineage>
        <taxon>Bacteria</taxon>
        <taxon>Pseudomonadati</taxon>
        <taxon>Planctomycetota</taxon>
        <taxon>Planctomycetia</taxon>
        <taxon>Pirellulales</taxon>
        <taxon>Pirellulaceae</taxon>
        <taxon>Aporhodopirellula</taxon>
    </lineage>
</organism>
<evidence type="ECO:0000313" key="6">
    <source>
        <dbReference type="Proteomes" id="UP001202961"/>
    </source>
</evidence>
<feature type="region of interest" description="Disordered" evidence="3">
    <location>
        <begin position="536"/>
        <end position="627"/>
    </location>
</feature>
<evidence type="ECO:0000256" key="1">
    <source>
        <dbReference type="ARBA" id="ARBA00004613"/>
    </source>
</evidence>
<dbReference type="Gene3D" id="2.150.10.10">
    <property type="entry name" value="Serralysin-like metalloprotease, C-terminal"/>
    <property type="match status" value="6"/>
</dbReference>